<keyword evidence="2" id="KW-1185">Reference proteome</keyword>
<dbReference type="AlphaFoldDB" id="A0A031LQ79"/>
<dbReference type="EMBL" id="JFZT01000039">
    <property type="protein sequence ID" value="EZQ06875.1"/>
    <property type="molecule type" value="Genomic_DNA"/>
</dbReference>
<accession>A0A031LQ79</accession>
<organism evidence="1 2">
    <name type="scientific">Candidatus Acidianus copahuensis</name>
    <dbReference type="NCBI Taxonomy" id="1160895"/>
    <lineage>
        <taxon>Archaea</taxon>
        <taxon>Thermoproteota</taxon>
        <taxon>Thermoprotei</taxon>
        <taxon>Sulfolobales</taxon>
        <taxon>Sulfolobaceae</taxon>
        <taxon>Acidianus</taxon>
    </lineage>
</organism>
<dbReference type="Gene3D" id="3.20.20.140">
    <property type="entry name" value="Metal-dependent hydrolases"/>
    <property type="match status" value="1"/>
</dbReference>
<dbReference type="Pfam" id="PF01026">
    <property type="entry name" value="TatD_DNase"/>
    <property type="match status" value="1"/>
</dbReference>
<dbReference type="STRING" id="1160895.CM19_05775"/>
<dbReference type="Proteomes" id="UP000024332">
    <property type="component" value="Unassembled WGS sequence"/>
</dbReference>
<keyword evidence="1" id="KW-0378">Hydrolase</keyword>
<name>A0A031LQ79_9CREN</name>
<dbReference type="OrthoDB" id="26412at2157"/>
<sequence>MLFDAHCHLSLLKKTYPQVFIAAVSMDFASSLDTISLKSDTVLTGIGLHPWNANKENLEKFELLLDKADFIGEVGLDFKYSNADKDTQIGTFNFFLERTFKKTINVHALEAWKEALDILKEASVERALLHWYSGPPELLKNIQELGYFISINPSVTFQEKHRKIAQLAPLEIIVTESDGGYEYKGKILEPTQINDTIDFLSQLKKIDKEEIKKIIEKILKNYIIYDNFIYLEVNEAEDYKGGIDSSILKTYKPHFDFAVWALRTFIVISIKPLDFTTF</sequence>
<dbReference type="RefSeq" id="WP_081801216.1">
    <property type="nucleotide sequence ID" value="NZ_JFZT01000039.1"/>
</dbReference>
<proteinExistence type="predicted"/>
<dbReference type="PANTHER" id="PTHR46124:SF2">
    <property type="entry name" value="D-AMINOACYL-TRNA DEACYLASE"/>
    <property type="match status" value="1"/>
</dbReference>
<dbReference type="CDD" id="cd01310">
    <property type="entry name" value="TatD_DNAse"/>
    <property type="match status" value="1"/>
</dbReference>
<dbReference type="InterPro" id="IPR001130">
    <property type="entry name" value="TatD-like"/>
</dbReference>
<comment type="caution">
    <text evidence="1">The sequence shown here is derived from an EMBL/GenBank/DDBJ whole genome shotgun (WGS) entry which is preliminary data.</text>
</comment>
<dbReference type="PANTHER" id="PTHR46124">
    <property type="entry name" value="D-AMINOACYL-TRNA DEACYLASE"/>
    <property type="match status" value="1"/>
</dbReference>
<dbReference type="SUPFAM" id="SSF51556">
    <property type="entry name" value="Metallo-dependent hydrolases"/>
    <property type="match status" value="1"/>
</dbReference>
<evidence type="ECO:0000313" key="1">
    <source>
        <dbReference type="EMBL" id="EZQ06875.1"/>
    </source>
</evidence>
<protein>
    <submittedName>
        <fullName evidence="1">Hydrolase TatD</fullName>
    </submittedName>
</protein>
<dbReference type="InterPro" id="IPR032466">
    <property type="entry name" value="Metal_Hydrolase"/>
</dbReference>
<reference evidence="1 2" key="1">
    <citation type="submission" date="2014-03" db="EMBL/GenBank/DDBJ databases">
        <title>Draft genome sequence of the novel thermoacidophilic archaea Acidianus copahuensis ALE1 strain, isolated from Copahue volcanic area in Neuquen Argentina.</title>
        <authorList>
            <person name="Urbieta M.S."/>
            <person name="Rascovan N."/>
            <person name="Castro C."/>
            <person name="Revale S."/>
            <person name="Giaveno M.A."/>
            <person name="Vazquez M.P."/>
            <person name="Donati E.R."/>
        </authorList>
    </citation>
    <scope>NUCLEOTIDE SEQUENCE [LARGE SCALE GENOMIC DNA]</scope>
    <source>
        <strain evidence="1 2">ALE1</strain>
    </source>
</reference>
<evidence type="ECO:0000313" key="2">
    <source>
        <dbReference type="Proteomes" id="UP000024332"/>
    </source>
</evidence>
<gene>
    <name evidence="1" type="ORF">CM19_05775</name>
</gene>
<dbReference type="GO" id="GO:0016788">
    <property type="term" value="F:hydrolase activity, acting on ester bonds"/>
    <property type="evidence" value="ECO:0007669"/>
    <property type="project" value="InterPro"/>
</dbReference>